<dbReference type="PANTHER" id="PTHR40036:SF1">
    <property type="entry name" value="MACROCIN O-METHYLTRANSFERASE"/>
    <property type="match status" value="1"/>
</dbReference>
<dbReference type="Proteomes" id="UP001589692">
    <property type="component" value="Unassembled WGS sequence"/>
</dbReference>
<dbReference type="EC" id="2.1.1.-" evidence="1"/>
<name>A0ABV6ANP4_9HYPH</name>
<keyword evidence="1" id="KW-0489">Methyltransferase</keyword>
<dbReference type="EMBL" id="JBHMAA010000032">
    <property type="protein sequence ID" value="MFB9952241.1"/>
    <property type="molecule type" value="Genomic_DNA"/>
</dbReference>
<evidence type="ECO:0000313" key="1">
    <source>
        <dbReference type="EMBL" id="MFB9952241.1"/>
    </source>
</evidence>
<comment type="caution">
    <text evidence="1">The sequence shown here is derived from an EMBL/GenBank/DDBJ whole genome shotgun (WGS) entry which is preliminary data.</text>
</comment>
<keyword evidence="1" id="KW-0808">Transferase</keyword>
<dbReference type="Gene3D" id="3.40.50.150">
    <property type="entry name" value="Vaccinia Virus protein VP39"/>
    <property type="match status" value="1"/>
</dbReference>
<evidence type="ECO:0000313" key="2">
    <source>
        <dbReference type="Proteomes" id="UP001589692"/>
    </source>
</evidence>
<keyword evidence="2" id="KW-1185">Reference proteome</keyword>
<dbReference type="InterPro" id="IPR008884">
    <property type="entry name" value="TylF_MeTrfase"/>
</dbReference>
<dbReference type="InterPro" id="IPR029063">
    <property type="entry name" value="SAM-dependent_MTases_sf"/>
</dbReference>
<dbReference type="GO" id="GO:0008168">
    <property type="term" value="F:methyltransferase activity"/>
    <property type="evidence" value="ECO:0007669"/>
    <property type="project" value="UniProtKB-KW"/>
</dbReference>
<dbReference type="GO" id="GO:0032259">
    <property type="term" value="P:methylation"/>
    <property type="evidence" value="ECO:0007669"/>
    <property type="project" value="UniProtKB-KW"/>
</dbReference>
<dbReference type="PANTHER" id="PTHR40036">
    <property type="entry name" value="MACROCIN O-METHYLTRANSFERASE"/>
    <property type="match status" value="1"/>
</dbReference>
<gene>
    <name evidence="1" type="ORF">ACFFP0_25650</name>
</gene>
<protein>
    <submittedName>
        <fullName evidence="1">TylF/MycF/NovP-related O-methyltransferase</fullName>
        <ecNumber evidence="1">2.1.1.-</ecNumber>
    </submittedName>
</protein>
<dbReference type="Pfam" id="PF05711">
    <property type="entry name" value="TylF"/>
    <property type="match status" value="1"/>
</dbReference>
<accession>A0ABV6ANP4</accession>
<organism evidence="1 2">
    <name type="scientific">Rhizobium puerariae</name>
    <dbReference type="NCBI Taxonomy" id="1585791"/>
    <lineage>
        <taxon>Bacteria</taxon>
        <taxon>Pseudomonadati</taxon>
        <taxon>Pseudomonadota</taxon>
        <taxon>Alphaproteobacteria</taxon>
        <taxon>Hyphomicrobiales</taxon>
        <taxon>Rhizobiaceae</taxon>
        <taxon>Rhizobium/Agrobacterium group</taxon>
        <taxon>Rhizobium</taxon>
    </lineage>
</organism>
<sequence>MGPIEGPRDCSRTGSRTTRSGAEPYIFAAFSERDINSLLQKHGGQHMGVREFKRRVNYFLNGDRSLPGFHSDNLRVVRKNIGFLDEPKFKKAWEFARDGNIKAWGKKRSVPDIRWRAHVCCWAARNALNLEGDFVEFGVNAGLLSATVCKYLDFQTLDRSFWLFDTFAGIPIEPLTGKAAIKAIKQNDGLYSDIYDIAVRNFSDFPNAKLIRGRLPETLDGTPIRKIAYLSVDLNVAQYEKECIERVWDRITSGAPIILDDYAFADHEDQYQMWNEFAALRGQMILTLPTGQGLLIKP</sequence>
<proteinExistence type="predicted"/>
<dbReference type="RefSeq" id="WP_377265055.1">
    <property type="nucleotide sequence ID" value="NZ_JBHMAA010000032.1"/>
</dbReference>
<reference evidence="1 2" key="1">
    <citation type="submission" date="2024-09" db="EMBL/GenBank/DDBJ databases">
        <authorList>
            <person name="Sun Q."/>
            <person name="Mori K."/>
        </authorList>
    </citation>
    <scope>NUCLEOTIDE SEQUENCE [LARGE SCALE GENOMIC DNA]</scope>
    <source>
        <strain evidence="1 2">TBRC 4938</strain>
    </source>
</reference>